<feature type="region of interest" description="Disordered" evidence="1">
    <location>
        <begin position="343"/>
        <end position="376"/>
    </location>
</feature>
<proteinExistence type="predicted"/>
<dbReference type="EnsemblMetazoa" id="AFAF010296-RA">
    <property type="protein sequence ID" value="AFAF010296-PA"/>
    <property type="gene ID" value="AFAF010296"/>
</dbReference>
<dbReference type="VEuPathDB" id="VectorBase:AFAF010296"/>
<sequence>MVGAHSARSVDGGIPTEDSNIINLAITPFARGQGFSAAKGRNLGFVNEASLNAVPAGINNELSNVDVRGSTPQPAKVLRDSYGNPVTPFTDLAKPEVDSVGFLTNVNRGANFQSPNGGNSAGKYNFKVPSYASGILEPIAQPNFSLLPPNPAPQTVQAVPPSSTTTVRPLGSVSQFLPNAKIPTIEEGKILFAQKPVNGLLPPLFPDQLPPVYDVKVGTERSPIFVRDPFGGSFVTPSLQSSQQPNNAVSPVDGAVGFKTDVNRQTNFPQPDLGTANRFSGAAAAPAGSTTNQLTSPPFVATTKAPVVQKYNGGFGGSAGFLGNQQNLGTAYTSTVKPNAVPQLVHSQSSQQQPRPQPTFIPQNTLSTTARTADKPTVQKYTGSFGGSSGFLGNQANIGTAYTKPPQAVSVFTGAPVPVPPQQPSPVHNFASAQPPSVGAVAARPQPQQPVVPQTVPNKFNGPFNGGPVGQSSGSRPTIPPASVQPQQPLRPSTVSSAFNGGNKFTGSFGGAPGILGNQQRPGTHVKPDGTAFAPALAQPTQQQQQQQPQALVSQLQPSKPVADTFTGSFGGPPGVLRPFDTTKG</sequence>
<evidence type="ECO:0000313" key="3">
    <source>
        <dbReference type="Proteomes" id="UP000075886"/>
    </source>
</evidence>
<dbReference type="AlphaFoldDB" id="A0A182QHJ1"/>
<name>A0A182QHJ1_9DIPT</name>
<dbReference type="STRING" id="69004.A0A182QHJ1"/>
<reference evidence="2" key="2">
    <citation type="submission" date="2020-05" db="UniProtKB">
        <authorList>
            <consortium name="EnsemblMetazoa"/>
        </authorList>
    </citation>
    <scope>IDENTIFICATION</scope>
    <source>
        <strain evidence="2">FAR1</strain>
    </source>
</reference>
<feature type="compositionally biased region" description="Low complexity" evidence="1">
    <location>
        <begin position="534"/>
        <end position="558"/>
    </location>
</feature>
<evidence type="ECO:0000256" key="1">
    <source>
        <dbReference type="SAM" id="MobiDB-lite"/>
    </source>
</evidence>
<feature type="compositionally biased region" description="Polar residues" evidence="1">
    <location>
        <begin position="360"/>
        <end position="371"/>
    </location>
</feature>
<feature type="region of interest" description="Disordered" evidence="1">
    <location>
        <begin position="459"/>
        <end position="491"/>
    </location>
</feature>
<evidence type="ECO:0000313" key="2">
    <source>
        <dbReference type="EnsemblMetazoa" id="AFAF010296-PA"/>
    </source>
</evidence>
<dbReference type="EMBL" id="AXCN02002291">
    <property type="status" value="NOT_ANNOTATED_CDS"/>
    <property type="molecule type" value="Genomic_DNA"/>
</dbReference>
<organism evidence="2 3">
    <name type="scientific">Anopheles farauti</name>
    <dbReference type="NCBI Taxonomy" id="69004"/>
    <lineage>
        <taxon>Eukaryota</taxon>
        <taxon>Metazoa</taxon>
        <taxon>Ecdysozoa</taxon>
        <taxon>Arthropoda</taxon>
        <taxon>Hexapoda</taxon>
        <taxon>Insecta</taxon>
        <taxon>Pterygota</taxon>
        <taxon>Neoptera</taxon>
        <taxon>Endopterygota</taxon>
        <taxon>Diptera</taxon>
        <taxon>Nematocera</taxon>
        <taxon>Culicoidea</taxon>
        <taxon>Culicidae</taxon>
        <taxon>Anophelinae</taxon>
        <taxon>Anopheles</taxon>
    </lineage>
</organism>
<feature type="region of interest" description="Disordered" evidence="1">
    <location>
        <begin position="515"/>
        <end position="585"/>
    </location>
</feature>
<keyword evidence="3" id="KW-1185">Reference proteome</keyword>
<dbReference type="Proteomes" id="UP000075886">
    <property type="component" value="Unassembled WGS sequence"/>
</dbReference>
<protein>
    <submittedName>
        <fullName evidence="2">Uncharacterized protein</fullName>
    </submittedName>
</protein>
<reference evidence="3" key="1">
    <citation type="submission" date="2014-01" db="EMBL/GenBank/DDBJ databases">
        <title>The Genome Sequence of Anopheles farauti FAR1 (V2).</title>
        <authorList>
            <consortium name="The Broad Institute Genomics Platform"/>
            <person name="Neafsey D.E."/>
            <person name="Besansky N."/>
            <person name="Howell P."/>
            <person name="Walton C."/>
            <person name="Young S.K."/>
            <person name="Zeng Q."/>
            <person name="Gargeya S."/>
            <person name="Fitzgerald M."/>
            <person name="Haas B."/>
            <person name="Abouelleil A."/>
            <person name="Allen A.W."/>
            <person name="Alvarado L."/>
            <person name="Arachchi H.M."/>
            <person name="Berlin A.M."/>
            <person name="Chapman S.B."/>
            <person name="Gainer-Dewar J."/>
            <person name="Goldberg J."/>
            <person name="Griggs A."/>
            <person name="Gujja S."/>
            <person name="Hansen M."/>
            <person name="Howarth C."/>
            <person name="Imamovic A."/>
            <person name="Ireland A."/>
            <person name="Larimer J."/>
            <person name="McCowan C."/>
            <person name="Murphy C."/>
            <person name="Pearson M."/>
            <person name="Poon T.W."/>
            <person name="Priest M."/>
            <person name="Roberts A."/>
            <person name="Saif S."/>
            <person name="Shea T."/>
            <person name="Sisk P."/>
            <person name="Sykes S."/>
            <person name="Wortman J."/>
            <person name="Nusbaum C."/>
            <person name="Birren B."/>
        </authorList>
    </citation>
    <scope>NUCLEOTIDE SEQUENCE [LARGE SCALE GENOMIC DNA]</scope>
    <source>
        <strain evidence="3">FAR1</strain>
    </source>
</reference>
<accession>A0A182QHJ1</accession>